<name>D3F8A3_CONWI</name>
<dbReference type="STRING" id="469383.Cwoe_0538"/>
<keyword evidence="4" id="KW-0413">Isomerase</keyword>
<protein>
    <submittedName>
        <fullName evidence="4">5-carboxymethyl-2-hydroxymuconateDelta-isomerase</fullName>
        <ecNumber evidence="4">5.3.3.10</ecNumber>
    </submittedName>
</protein>
<evidence type="ECO:0000256" key="2">
    <source>
        <dbReference type="ARBA" id="ARBA00022723"/>
    </source>
</evidence>
<dbReference type="EC" id="5.3.3.10" evidence="4"/>
<proteinExistence type="inferred from homology"/>
<dbReference type="eggNOG" id="COG0179">
    <property type="taxonomic scope" value="Bacteria"/>
</dbReference>
<dbReference type="HOGENOM" id="CLU_028458_3_1_11"/>
<dbReference type="AlphaFoldDB" id="D3F8A3"/>
<dbReference type="KEGG" id="cwo:Cwoe_0538"/>
<dbReference type="Proteomes" id="UP000008229">
    <property type="component" value="Chromosome"/>
</dbReference>
<dbReference type="InterPro" id="IPR051121">
    <property type="entry name" value="FAH"/>
</dbReference>
<sequence>MRLATYGPPGMRRAALRADSSLVDAAAAAERAGVADAARWRDAMHVLAADPAGRERVVSAAHALRDEGAALAGDVCLGPPVPRPEKILCIGHNYRDHVAETQRAEPTVPVVFAKFRNGLRGAHDEIPHPGVSDEIDYEGELALVIGRSLKRATARDAMDAVAGYMVFNDLSARDLQRSASQWTAGKALDGFAPCGPELVTADEVSDPAALQLTTMVNGERMQDASTAEMIFGLGEILEYLSSVMTLSPGDIVATGTPSGVGMGQEPKRFLGPGDVVEVSIDGLGATRNRIGARPELAHA</sequence>
<dbReference type="PANTHER" id="PTHR42796:SF4">
    <property type="entry name" value="FUMARYLACETOACETATE HYDROLASE DOMAIN-CONTAINING PROTEIN 2A"/>
    <property type="match status" value="1"/>
</dbReference>
<dbReference type="SUPFAM" id="SSF56529">
    <property type="entry name" value="FAH"/>
    <property type="match status" value="1"/>
</dbReference>
<comment type="similarity">
    <text evidence="1">Belongs to the FAH family.</text>
</comment>
<dbReference type="OrthoDB" id="9805307at2"/>
<reference evidence="5" key="2">
    <citation type="submission" date="2010-01" db="EMBL/GenBank/DDBJ databases">
        <title>The complete genome of Conexibacter woesei DSM 14684.</title>
        <authorList>
            <consortium name="US DOE Joint Genome Institute (JGI-PGF)"/>
            <person name="Lucas S."/>
            <person name="Copeland A."/>
            <person name="Lapidus A."/>
            <person name="Glavina del Rio T."/>
            <person name="Dalin E."/>
            <person name="Tice H."/>
            <person name="Bruce D."/>
            <person name="Goodwin L."/>
            <person name="Pitluck S."/>
            <person name="Kyrpides N."/>
            <person name="Mavromatis K."/>
            <person name="Ivanova N."/>
            <person name="Mikhailova N."/>
            <person name="Chertkov O."/>
            <person name="Brettin T."/>
            <person name="Detter J.C."/>
            <person name="Han C."/>
            <person name="Larimer F."/>
            <person name="Land M."/>
            <person name="Hauser L."/>
            <person name="Markowitz V."/>
            <person name="Cheng J.-F."/>
            <person name="Hugenholtz P."/>
            <person name="Woyke T."/>
            <person name="Wu D."/>
            <person name="Pukall R."/>
            <person name="Steenblock K."/>
            <person name="Schneider S."/>
            <person name="Klenk H.-P."/>
            <person name="Eisen J.A."/>
        </authorList>
    </citation>
    <scope>NUCLEOTIDE SEQUENCE [LARGE SCALE GENOMIC DNA]</scope>
    <source>
        <strain evidence="5">DSM 14684 / CIP 108061 / JCM 11494 / NBRC 100937 / ID131577</strain>
    </source>
</reference>
<evidence type="ECO:0000313" key="4">
    <source>
        <dbReference type="EMBL" id="ADB48973.1"/>
    </source>
</evidence>
<feature type="domain" description="Fumarylacetoacetase-like C-terminal" evidence="3">
    <location>
        <begin position="86"/>
        <end position="290"/>
    </location>
</feature>
<dbReference type="GO" id="GO:0019752">
    <property type="term" value="P:carboxylic acid metabolic process"/>
    <property type="evidence" value="ECO:0007669"/>
    <property type="project" value="UniProtKB-ARBA"/>
</dbReference>
<dbReference type="RefSeq" id="WP_012932026.1">
    <property type="nucleotide sequence ID" value="NC_013739.1"/>
</dbReference>
<accession>D3F8A3</accession>
<dbReference type="PANTHER" id="PTHR42796">
    <property type="entry name" value="FUMARYLACETOACETATE HYDROLASE DOMAIN-CONTAINING PROTEIN 2A-RELATED"/>
    <property type="match status" value="1"/>
</dbReference>
<evidence type="ECO:0000256" key="1">
    <source>
        <dbReference type="ARBA" id="ARBA00010211"/>
    </source>
</evidence>
<gene>
    <name evidence="4" type="ordered locus">Cwoe_0538</name>
</gene>
<evidence type="ECO:0000313" key="5">
    <source>
        <dbReference type="Proteomes" id="UP000008229"/>
    </source>
</evidence>
<dbReference type="InterPro" id="IPR011234">
    <property type="entry name" value="Fumarylacetoacetase-like_C"/>
</dbReference>
<dbReference type="GO" id="GO:0008704">
    <property type="term" value="F:5-carboxymethyl-2-hydroxymuconate delta-isomerase activity"/>
    <property type="evidence" value="ECO:0007669"/>
    <property type="project" value="UniProtKB-EC"/>
</dbReference>
<dbReference type="FunFam" id="3.90.850.10:FF:000002">
    <property type="entry name" value="2-hydroxyhepta-2,4-diene-1,7-dioate isomerase"/>
    <property type="match status" value="1"/>
</dbReference>
<evidence type="ECO:0000259" key="3">
    <source>
        <dbReference type="Pfam" id="PF01557"/>
    </source>
</evidence>
<keyword evidence="5" id="KW-1185">Reference proteome</keyword>
<reference evidence="4 5" key="1">
    <citation type="journal article" date="2010" name="Stand. Genomic Sci.">
        <title>Complete genome sequence of Conexibacter woesei type strain (ID131577).</title>
        <authorList>
            <person name="Pukall R."/>
            <person name="Lapidus A."/>
            <person name="Glavina Del Rio T."/>
            <person name="Copeland A."/>
            <person name="Tice H."/>
            <person name="Cheng J.-F."/>
            <person name="Lucas S."/>
            <person name="Chen F."/>
            <person name="Nolan M."/>
            <person name="Bruce D."/>
            <person name="Goodwin L."/>
            <person name="Pitluck S."/>
            <person name="Mavromatis K."/>
            <person name="Ivanova N."/>
            <person name="Ovchinnikova G."/>
            <person name="Pati A."/>
            <person name="Chen A."/>
            <person name="Palaniappan K."/>
            <person name="Land M."/>
            <person name="Hauser L."/>
            <person name="Chang Y.-J."/>
            <person name="Jeffries C.D."/>
            <person name="Chain P."/>
            <person name="Meincke L."/>
            <person name="Sims D."/>
            <person name="Brettin T."/>
            <person name="Detter J.C."/>
            <person name="Rohde M."/>
            <person name="Goeker M."/>
            <person name="Bristow J."/>
            <person name="Eisen J.A."/>
            <person name="Markowitz V."/>
            <person name="Kyrpides N.C."/>
            <person name="Klenk H.-P."/>
            <person name="Hugenholtz P."/>
        </authorList>
    </citation>
    <scope>NUCLEOTIDE SEQUENCE [LARGE SCALE GENOMIC DNA]</scope>
    <source>
        <strain evidence="5">DSM 14684 / CIP 108061 / JCM 11494 / NBRC 100937 / ID131577</strain>
    </source>
</reference>
<keyword evidence="2" id="KW-0479">Metal-binding</keyword>
<organism evidence="4 5">
    <name type="scientific">Conexibacter woesei (strain DSM 14684 / CCUG 47730 / CIP 108061 / JCM 11494 / NBRC 100937 / ID131577)</name>
    <dbReference type="NCBI Taxonomy" id="469383"/>
    <lineage>
        <taxon>Bacteria</taxon>
        <taxon>Bacillati</taxon>
        <taxon>Actinomycetota</taxon>
        <taxon>Thermoleophilia</taxon>
        <taxon>Solirubrobacterales</taxon>
        <taxon>Conexibacteraceae</taxon>
        <taxon>Conexibacter</taxon>
    </lineage>
</organism>
<dbReference type="Gene3D" id="3.90.850.10">
    <property type="entry name" value="Fumarylacetoacetase-like, C-terminal domain"/>
    <property type="match status" value="1"/>
</dbReference>
<dbReference type="GO" id="GO:0046872">
    <property type="term" value="F:metal ion binding"/>
    <property type="evidence" value="ECO:0007669"/>
    <property type="project" value="UniProtKB-KW"/>
</dbReference>
<dbReference type="EMBL" id="CP001854">
    <property type="protein sequence ID" value="ADB48973.1"/>
    <property type="molecule type" value="Genomic_DNA"/>
</dbReference>
<dbReference type="Pfam" id="PF01557">
    <property type="entry name" value="FAA_hydrolase"/>
    <property type="match status" value="1"/>
</dbReference>
<dbReference type="InterPro" id="IPR036663">
    <property type="entry name" value="Fumarylacetoacetase_C_sf"/>
</dbReference>